<name>A0A8J6F9A3_ELECQ</name>
<dbReference type="AlphaFoldDB" id="A0A8J6F9A3"/>
<accession>A0A8J6F9A3</accession>
<evidence type="ECO:0000313" key="3">
    <source>
        <dbReference type="EMBL" id="KAG9484208.1"/>
    </source>
</evidence>
<keyword evidence="2" id="KW-0732">Signal</keyword>
<proteinExistence type="predicted"/>
<comment type="caution">
    <text evidence="3">The sequence shown here is derived from an EMBL/GenBank/DDBJ whole genome shotgun (WGS) entry which is preliminary data.</text>
</comment>
<reference evidence="3" key="1">
    <citation type="thesis" date="2020" institute="ProQuest LLC" country="789 East Eisenhower Parkway, Ann Arbor, MI, USA">
        <title>Comparative Genomics and Chromosome Evolution.</title>
        <authorList>
            <person name="Mudd A.B."/>
        </authorList>
    </citation>
    <scope>NUCLEOTIDE SEQUENCE</scope>
    <source>
        <strain evidence="3">HN-11 Male</strain>
        <tissue evidence="3">Kidney and liver</tissue>
    </source>
</reference>
<dbReference type="EMBL" id="WNTK01000005">
    <property type="protein sequence ID" value="KAG9484208.1"/>
    <property type="molecule type" value="Genomic_DNA"/>
</dbReference>
<evidence type="ECO:0000256" key="2">
    <source>
        <dbReference type="SAM" id="SignalP"/>
    </source>
</evidence>
<dbReference type="Proteomes" id="UP000770717">
    <property type="component" value="Unassembled WGS sequence"/>
</dbReference>
<gene>
    <name evidence="3" type="ORF">GDO78_009884</name>
</gene>
<organism evidence="3 4">
    <name type="scientific">Eleutherodactylus coqui</name>
    <name type="common">Puerto Rican coqui</name>
    <dbReference type="NCBI Taxonomy" id="57060"/>
    <lineage>
        <taxon>Eukaryota</taxon>
        <taxon>Metazoa</taxon>
        <taxon>Chordata</taxon>
        <taxon>Craniata</taxon>
        <taxon>Vertebrata</taxon>
        <taxon>Euteleostomi</taxon>
        <taxon>Amphibia</taxon>
        <taxon>Batrachia</taxon>
        <taxon>Anura</taxon>
        <taxon>Neobatrachia</taxon>
        <taxon>Hyloidea</taxon>
        <taxon>Eleutherodactylidae</taxon>
        <taxon>Eleutherodactylinae</taxon>
        <taxon>Eleutherodactylus</taxon>
        <taxon>Eleutherodactylus</taxon>
    </lineage>
</organism>
<evidence type="ECO:0008006" key="5">
    <source>
        <dbReference type="Google" id="ProtNLM"/>
    </source>
</evidence>
<feature type="chain" id="PRO_5035252761" description="Secreted protein" evidence="2">
    <location>
        <begin position="18"/>
        <end position="70"/>
    </location>
</feature>
<protein>
    <recommendedName>
        <fullName evidence="5">Secreted protein</fullName>
    </recommendedName>
</protein>
<evidence type="ECO:0000313" key="4">
    <source>
        <dbReference type="Proteomes" id="UP000770717"/>
    </source>
</evidence>
<sequence>MITVIHWMTLMVSPVTSLCSWLHMAARSRGILNFPGLEPLCAGARCQSSGAHAQRGTSGPGTPGTTANLR</sequence>
<feature type="region of interest" description="Disordered" evidence="1">
    <location>
        <begin position="50"/>
        <end position="70"/>
    </location>
</feature>
<feature type="signal peptide" evidence="2">
    <location>
        <begin position="1"/>
        <end position="17"/>
    </location>
</feature>
<keyword evidence="4" id="KW-1185">Reference proteome</keyword>
<evidence type="ECO:0000256" key="1">
    <source>
        <dbReference type="SAM" id="MobiDB-lite"/>
    </source>
</evidence>